<dbReference type="SUPFAM" id="SSF51445">
    <property type="entry name" value="(Trans)glycosidases"/>
    <property type="match status" value="1"/>
</dbReference>
<comment type="caution">
    <text evidence="2">The sequence shown here is derived from an EMBL/GenBank/DDBJ whole genome shotgun (WGS) entry which is preliminary data.</text>
</comment>
<proteinExistence type="predicted"/>
<accession>A0ABS1HLS9</accession>
<dbReference type="EMBL" id="JAENRR010000029">
    <property type="protein sequence ID" value="MBK3518218.1"/>
    <property type="molecule type" value="Genomic_DNA"/>
</dbReference>
<feature type="signal peptide" evidence="1">
    <location>
        <begin position="1"/>
        <end position="25"/>
    </location>
</feature>
<evidence type="ECO:0000313" key="3">
    <source>
        <dbReference type="Proteomes" id="UP000605676"/>
    </source>
</evidence>
<gene>
    <name evidence="2" type="ORF">JIV24_12805</name>
</gene>
<reference evidence="2 3" key="1">
    <citation type="submission" date="2021-01" db="EMBL/GenBank/DDBJ databases">
        <title>Carboxyliciviraga sp.nov., isolated from coastal sediments.</title>
        <authorList>
            <person name="Lu D."/>
            <person name="Zhang T."/>
        </authorList>
    </citation>
    <scope>NUCLEOTIDE SEQUENCE [LARGE SCALE GENOMIC DNA]</scope>
    <source>
        <strain evidence="2 3">N1Y132</strain>
    </source>
</reference>
<feature type="chain" id="PRO_5046227281" evidence="1">
    <location>
        <begin position="26"/>
        <end position="566"/>
    </location>
</feature>
<organism evidence="2 3">
    <name type="scientific">Carboxylicivirga marina</name>
    <dbReference type="NCBI Taxonomy" id="2800988"/>
    <lineage>
        <taxon>Bacteria</taxon>
        <taxon>Pseudomonadati</taxon>
        <taxon>Bacteroidota</taxon>
        <taxon>Bacteroidia</taxon>
        <taxon>Marinilabiliales</taxon>
        <taxon>Marinilabiliaceae</taxon>
        <taxon>Carboxylicivirga</taxon>
    </lineage>
</organism>
<keyword evidence="3" id="KW-1185">Reference proteome</keyword>
<dbReference type="InterPro" id="IPR017853">
    <property type="entry name" value="GH"/>
</dbReference>
<protein>
    <submittedName>
        <fullName evidence="2">T9SS type A sorting domain-containing protein</fullName>
    </submittedName>
</protein>
<dbReference type="RefSeq" id="WP_200465446.1">
    <property type="nucleotide sequence ID" value="NZ_JAENRR010000029.1"/>
</dbReference>
<keyword evidence="1" id="KW-0732">Signal</keyword>
<name>A0ABS1HLS9_9BACT</name>
<sequence length="566" mass="63249">MKKLLKNKMLWLHLLLMTVSISGYTQVQLHLNTDFMRSEQLTMGYNGRSTEGPSWTDEAFLSLVSESQAGVIRYPAGTQANYWDWRTGTFIEGTKSGGKTPFTIPMVVNGIDEGVKLIYVVNMARPTPITGVSYEADEATLISENTLLLKVDDMLAALQAFQQAGQLPEVVELGNEFYFDNEHAAIYAANPELYLQHSKVICQHIRQVYPDMKILMITTKGGSSSRDNWNNTIFNGLKNESELAGMIHGVVQHHYLSTYYGDQTAVTNVQTAKIAIAEGIQYPLEKSDDYAMVPDDFELWLTEYGATKDNTPGSWASGLRAAAYTMQWLKLGEKITNLMYHHVTNHPDVINKDQMEAGPVAIALAYLYQAADECLYRRSVDISNNPEAVAGVGAIQGLQFINQNSEQLVLLNIHEHAVTNVDIRHLLSDETAEINQLTCSNVYDSPVFEGSGISKNTFTANQQIDLPPFSLTVIKVNKVFTSVDELKNDESLTSTYFDKTLGHLEVKINKPFSNASIQLWDLNGKLCFENKVTSTKQRYLLDTPPGIYVCQMNVDSDIQSFKLLID</sequence>
<dbReference type="InterPro" id="IPR026444">
    <property type="entry name" value="Secre_tail"/>
</dbReference>
<dbReference type="Proteomes" id="UP000605676">
    <property type="component" value="Unassembled WGS sequence"/>
</dbReference>
<evidence type="ECO:0000313" key="2">
    <source>
        <dbReference type="EMBL" id="MBK3518218.1"/>
    </source>
</evidence>
<dbReference type="Gene3D" id="3.20.20.80">
    <property type="entry name" value="Glycosidases"/>
    <property type="match status" value="1"/>
</dbReference>
<dbReference type="NCBIfam" id="TIGR04183">
    <property type="entry name" value="Por_Secre_tail"/>
    <property type="match status" value="1"/>
</dbReference>
<evidence type="ECO:0000256" key="1">
    <source>
        <dbReference type="SAM" id="SignalP"/>
    </source>
</evidence>